<dbReference type="EMBL" id="CAJNON010000081">
    <property type="protein sequence ID" value="CAF0933175.1"/>
    <property type="molecule type" value="Genomic_DNA"/>
</dbReference>
<dbReference type="OrthoDB" id="1711136at2759"/>
<gene>
    <name evidence="2" type="ORF">OKA104_LOCUS43181</name>
    <name evidence="1" type="ORF">VCS650_LOCUS11052</name>
</gene>
<evidence type="ECO:0000313" key="1">
    <source>
        <dbReference type="EMBL" id="CAF0933175.1"/>
    </source>
</evidence>
<dbReference type="EMBL" id="CAJOAY010011842">
    <property type="protein sequence ID" value="CAF4243026.1"/>
    <property type="molecule type" value="Genomic_DNA"/>
</dbReference>
<comment type="caution">
    <text evidence="2">The sequence shown here is derived from an EMBL/GenBank/DDBJ whole genome shotgun (WGS) entry which is preliminary data.</text>
</comment>
<dbReference type="Proteomes" id="UP000663881">
    <property type="component" value="Unassembled WGS sequence"/>
</dbReference>
<accession>A0A820E8I1</accession>
<dbReference type="AlphaFoldDB" id="A0A820E8I1"/>
<organism evidence="2 3">
    <name type="scientific">Adineta steineri</name>
    <dbReference type="NCBI Taxonomy" id="433720"/>
    <lineage>
        <taxon>Eukaryota</taxon>
        <taxon>Metazoa</taxon>
        <taxon>Spiralia</taxon>
        <taxon>Gnathifera</taxon>
        <taxon>Rotifera</taxon>
        <taxon>Eurotatoria</taxon>
        <taxon>Bdelloidea</taxon>
        <taxon>Adinetida</taxon>
        <taxon>Adinetidae</taxon>
        <taxon>Adineta</taxon>
    </lineage>
</organism>
<name>A0A820E8I1_9BILA</name>
<evidence type="ECO:0000313" key="2">
    <source>
        <dbReference type="EMBL" id="CAF4243026.1"/>
    </source>
</evidence>
<proteinExistence type="predicted"/>
<evidence type="ECO:0000313" key="3">
    <source>
        <dbReference type="Proteomes" id="UP000663881"/>
    </source>
</evidence>
<protein>
    <recommendedName>
        <fullName evidence="4">RING-type domain-containing protein</fullName>
    </recommendedName>
</protein>
<sequence>MNNSWCQCPVCFEDYSLLHRPTTFLCSHSTCIDHTSGINRLRECLICRYPLNQQHIYNVSYSLEEASCLYHSIKNTAGFSVIKVPSETIESNHIKVRNRDDIYARQLQEKFNYEIQNEHVEERPTTILALIFAVISS</sequence>
<evidence type="ECO:0008006" key="4">
    <source>
        <dbReference type="Google" id="ProtNLM"/>
    </source>
</evidence>
<dbReference type="Proteomes" id="UP000663891">
    <property type="component" value="Unassembled WGS sequence"/>
</dbReference>
<reference evidence="2" key="1">
    <citation type="submission" date="2021-02" db="EMBL/GenBank/DDBJ databases">
        <authorList>
            <person name="Nowell W R."/>
        </authorList>
    </citation>
    <scope>NUCLEOTIDE SEQUENCE</scope>
</reference>